<evidence type="ECO:0000256" key="4">
    <source>
        <dbReference type="ARBA" id="ARBA00022692"/>
    </source>
</evidence>
<feature type="transmembrane region" description="Helical" evidence="7">
    <location>
        <begin position="385"/>
        <end position="403"/>
    </location>
</feature>
<evidence type="ECO:0000256" key="1">
    <source>
        <dbReference type="ARBA" id="ARBA00004651"/>
    </source>
</evidence>
<dbReference type="Pfam" id="PF13520">
    <property type="entry name" value="AA_permease_2"/>
    <property type="match status" value="1"/>
</dbReference>
<evidence type="ECO:0008006" key="10">
    <source>
        <dbReference type="Google" id="ProtNLM"/>
    </source>
</evidence>
<feature type="transmembrane region" description="Helical" evidence="7">
    <location>
        <begin position="32"/>
        <end position="61"/>
    </location>
</feature>
<keyword evidence="9" id="KW-1185">Reference proteome</keyword>
<keyword evidence="4 7" id="KW-0812">Transmembrane</keyword>
<dbReference type="Proteomes" id="UP000503640">
    <property type="component" value="Unassembled WGS sequence"/>
</dbReference>
<evidence type="ECO:0000313" key="9">
    <source>
        <dbReference type="Proteomes" id="UP000503640"/>
    </source>
</evidence>
<comment type="subcellular location">
    <subcellularLocation>
        <location evidence="1">Cell membrane</location>
        <topology evidence="1">Multi-pass membrane protein</topology>
    </subcellularLocation>
</comment>
<reference evidence="9" key="1">
    <citation type="journal article" date="2020" name="Appl. Environ. Microbiol.">
        <title>Diazotrophic Anaeromyxobacter Isolates from Soils.</title>
        <authorList>
            <person name="Masuda Y."/>
            <person name="Yamanaka H."/>
            <person name="Xu Z.X."/>
            <person name="Shiratori Y."/>
            <person name="Aono T."/>
            <person name="Amachi S."/>
            <person name="Senoo K."/>
            <person name="Itoh H."/>
        </authorList>
    </citation>
    <scope>NUCLEOTIDE SEQUENCE [LARGE SCALE GENOMIC DNA]</scope>
    <source>
        <strain evidence="9">R267</strain>
    </source>
</reference>
<comment type="caution">
    <text evidence="8">The sequence shown here is derived from an EMBL/GenBank/DDBJ whole genome shotgun (WGS) entry which is preliminary data.</text>
</comment>
<keyword evidence="6 7" id="KW-0472">Membrane</keyword>
<dbReference type="InterPro" id="IPR002293">
    <property type="entry name" value="AA/rel_permease1"/>
</dbReference>
<dbReference type="RefSeq" id="WP_176064557.1">
    <property type="nucleotide sequence ID" value="NZ_BJTG01000004.1"/>
</dbReference>
<evidence type="ECO:0000256" key="2">
    <source>
        <dbReference type="ARBA" id="ARBA00022448"/>
    </source>
</evidence>
<dbReference type="PANTHER" id="PTHR45826">
    <property type="entry name" value="POLYAMINE TRANSPORTER PUT1"/>
    <property type="match status" value="1"/>
</dbReference>
<feature type="transmembrane region" description="Helical" evidence="7">
    <location>
        <begin position="266"/>
        <end position="287"/>
    </location>
</feature>
<feature type="transmembrane region" description="Helical" evidence="7">
    <location>
        <begin position="346"/>
        <end position="365"/>
    </location>
</feature>
<dbReference type="Gene3D" id="1.20.1740.10">
    <property type="entry name" value="Amino acid/polyamine transporter I"/>
    <property type="match status" value="1"/>
</dbReference>
<sequence length="441" mass="44780">MSTLGLAAATFFIVSGGPYGLEEIVLGYGYPGALALLAVVPLVWSLPVALLVGELAAALPATGGYYAWVRRALGPFWGLQEAWLSMAVGIVDIAIYPTLLVTYLGRLWPALGGDQPGAPGWWLGVAMIALCTAWNAAGIRSIGRGSAVFGAALFAPFALLVALAAWRAGTAGLGPARAAFAAPAAAGEGGLAAGLMLAMWNLMGFDNASTFAGEVRRPERSYPRAMATATAAIAISYLVTVAAAAVSGLTPPAWSAGSWVEIGAGLGGPALALAIALGGAISAAGMYNALLLSWSRLPVALAEDGWLPGRLAERSARTGAPLAAVLLGGALSAACVGLGMRRLVEIDVLLYGAALLLELVALVALRVREPELPRPFKIPGGLPGVVALSVCPAALLALAAWQGRREPGAFGLSSLALGAVVAAVGPAWWLAARVRRRGPRS</sequence>
<evidence type="ECO:0000256" key="7">
    <source>
        <dbReference type="SAM" id="Phobius"/>
    </source>
</evidence>
<proteinExistence type="predicted"/>
<keyword evidence="5 7" id="KW-1133">Transmembrane helix</keyword>
<feature type="transmembrane region" description="Helical" evidence="7">
    <location>
        <begin position="178"/>
        <end position="204"/>
    </location>
</feature>
<protein>
    <recommendedName>
        <fullName evidence="10">Amino acid permease-associated region</fullName>
    </recommendedName>
</protein>
<name>A0A7I9VKZ2_9BACT</name>
<feature type="transmembrane region" description="Helical" evidence="7">
    <location>
        <begin position="225"/>
        <end position="246"/>
    </location>
</feature>
<feature type="transmembrane region" description="Helical" evidence="7">
    <location>
        <begin position="320"/>
        <end position="340"/>
    </location>
</feature>
<dbReference type="GO" id="GO:0005886">
    <property type="term" value="C:plasma membrane"/>
    <property type="evidence" value="ECO:0007669"/>
    <property type="project" value="UniProtKB-SubCell"/>
</dbReference>
<dbReference type="PIRSF" id="PIRSF006060">
    <property type="entry name" value="AA_transporter"/>
    <property type="match status" value="1"/>
</dbReference>
<dbReference type="AlphaFoldDB" id="A0A7I9VKZ2"/>
<accession>A0A7I9VKZ2</accession>
<feature type="transmembrane region" description="Helical" evidence="7">
    <location>
        <begin position="121"/>
        <end position="139"/>
    </location>
</feature>
<feature type="transmembrane region" description="Helical" evidence="7">
    <location>
        <begin position="409"/>
        <end position="431"/>
    </location>
</feature>
<dbReference type="GO" id="GO:0022857">
    <property type="term" value="F:transmembrane transporter activity"/>
    <property type="evidence" value="ECO:0007669"/>
    <property type="project" value="InterPro"/>
</dbReference>
<feature type="transmembrane region" description="Helical" evidence="7">
    <location>
        <begin position="146"/>
        <end position="166"/>
    </location>
</feature>
<evidence type="ECO:0000256" key="3">
    <source>
        <dbReference type="ARBA" id="ARBA00022475"/>
    </source>
</evidence>
<dbReference type="PANTHER" id="PTHR45826:SF25">
    <property type="entry name" value="AMINO ACID PERMEASE-LIKE PROTEIN"/>
    <property type="match status" value="1"/>
</dbReference>
<dbReference type="InterPro" id="IPR044566">
    <property type="entry name" value="RMV1-like"/>
</dbReference>
<keyword evidence="3" id="KW-1003">Cell membrane</keyword>
<evidence type="ECO:0000256" key="5">
    <source>
        <dbReference type="ARBA" id="ARBA00022989"/>
    </source>
</evidence>
<organism evidence="8 9">
    <name type="scientific">Anaeromyxobacter diazotrophicus</name>
    <dbReference type="NCBI Taxonomy" id="2590199"/>
    <lineage>
        <taxon>Bacteria</taxon>
        <taxon>Pseudomonadati</taxon>
        <taxon>Myxococcota</taxon>
        <taxon>Myxococcia</taxon>
        <taxon>Myxococcales</taxon>
        <taxon>Cystobacterineae</taxon>
        <taxon>Anaeromyxobacteraceae</taxon>
        <taxon>Anaeromyxobacter</taxon>
    </lineage>
</organism>
<evidence type="ECO:0000313" key="8">
    <source>
        <dbReference type="EMBL" id="GEJ57065.1"/>
    </source>
</evidence>
<keyword evidence="2" id="KW-0813">Transport</keyword>
<evidence type="ECO:0000256" key="6">
    <source>
        <dbReference type="ARBA" id="ARBA00023136"/>
    </source>
</evidence>
<gene>
    <name evidence="8" type="ORF">AMYX_18060</name>
</gene>
<dbReference type="EMBL" id="BJTG01000004">
    <property type="protein sequence ID" value="GEJ57065.1"/>
    <property type="molecule type" value="Genomic_DNA"/>
</dbReference>
<feature type="transmembrane region" description="Helical" evidence="7">
    <location>
        <begin position="82"/>
        <end position="101"/>
    </location>
</feature>